<keyword evidence="4" id="KW-1185">Reference proteome</keyword>
<dbReference type="PANTHER" id="PTHR43569:SF2">
    <property type="entry name" value="AMIDOHYDROLASE-RELATED DOMAIN-CONTAINING PROTEIN"/>
    <property type="match status" value="1"/>
</dbReference>
<dbReference type="OrthoDB" id="5450317at2"/>
<dbReference type="PANTHER" id="PTHR43569">
    <property type="entry name" value="AMIDOHYDROLASE"/>
    <property type="match status" value="1"/>
</dbReference>
<dbReference type="AlphaFoldDB" id="A0A0D4C3K5"/>
<evidence type="ECO:0000256" key="1">
    <source>
        <dbReference type="ARBA" id="ARBA00038310"/>
    </source>
</evidence>
<organism evidence="3 4">
    <name type="scientific">Psychromicrobium lacuslunae</name>
    <dbReference type="NCBI Taxonomy" id="1618207"/>
    <lineage>
        <taxon>Bacteria</taxon>
        <taxon>Bacillati</taxon>
        <taxon>Actinomycetota</taxon>
        <taxon>Actinomycetes</taxon>
        <taxon>Micrococcales</taxon>
        <taxon>Micrococcaceae</taxon>
        <taxon>Psychromicrobium</taxon>
    </lineage>
</organism>
<dbReference type="InterPro" id="IPR006680">
    <property type="entry name" value="Amidohydro-rel"/>
</dbReference>
<dbReference type="GO" id="GO:0016787">
    <property type="term" value="F:hydrolase activity"/>
    <property type="evidence" value="ECO:0007669"/>
    <property type="project" value="InterPro"/>
</dbReference>
<dbReference type="KEGG" id="ari:UM93_12425"/>
<comment type="similarity">
    <text evidence="1">Belongs to the metallo-dependent hydrolases superfamily.</text>
</comment>
<dbReference type="InterPro" id="IPR052350">
    <property type="entry name" value="Metallo-dep_Lactonases"/>
</dbReference>
<proteinExistence type="inferred from homology"/>
<dbReference type="RefSeq" id="WP_045077375.1">
    <property type="nucleotide sequence ID" value="NZ_CP011005.1"/>
</dbReference>
<dbReference type="Proteomes" id="UP000061839">
    <property type="component" value="Chromosome"/>
</dbReference>
<accession>A0A0D4C3K5</accession>
<dbReference type="STRING" id="1618207.UM93_12425"/>
<dbReference type="Pfam" id="PF04909">
    <property type="entry name" value="Amidohydro_2"/>
    <property type="match status" value="1"/>
</dbReference>
<dbReference type="PATRIC" id="fig|1618207.4.peg.2520"/>
<dbReference type="SUPFAM" id="SSF51556">
    <property type="entry name" value="Metallo-dependent hydrolases"/>
    <property type="match status" value="1"/>
</dbReference>
<dbReference type="EMBL" id="CP011005">
    <property type="protein sequence ID" value="AJT43109.1"/>
    <property type="molecule type" value="Genomic_DNA"/>
</dbReference>
<name>A0A0D4C3K5_9MICC</name>
<gene>
    <name evidence="3" type="ORF">UM93_12425</name>
</gene>
<feature type="domain" description="Amidohydrolase-related" evidence="2">
    <location>
        <begin position="7"/>
        <end position="283"/>
    </location>
</feature>
<reference evidence="3 4" key="1">
    <citation type="journal article" date="2015" name="Genome Announc.">
        <title>Complete Genome Sequencing of Protease-Producing Novel Arthrobacter sp. Strain IHBB 11108 Using PacBio Single-Molecule Real-Time Sequencing Technology.</title>
        <authorList>
            <person name="Kiran S."/>
            <person name="Swarnkar M.K."/>
            <person name="Pal M."/>
            <person name="Thakur R."/>
            <person name="Tewari R."/>
            <person name="Singh A.K."/>
            <person name="Gulati A."/>
        </authorList>
    </citation>
    <scope>NUCLEOTIDE SEQUENCE [LARGE SCALE GENOMIC DNA]</scope>
    <source>
        <strain evidence="3 4">IHBB 11108</strain>
    </source>
</reference>
<evidence type="ECO:0000313" key="4">
    <source>
        <dbReference type="Proteomes" id="UP000061839"/>
    </source>
</evidence>
<protein>
    <recommendedName>
        <fullName evidence="2">Amidohydrolase-related domain-containing protein</fullName>
    </recommendedName>
</protein>
<sequence length="284" mass="31573">MNEERLDAHLHLWRLAPGAYPWLRPGPLYRDFDAVDARAVLGEAGVNKAILVQADDTTADTDQMLAAAEEVDWIIGVVGWLPLDEPVVAEQQLAQWREHKAFCGVRHLIHDDPRDGFLGLAAVQSSLRLLAQAELSFDLADAWPRHLSAAVELADAIPELTLVLDHLGKPPAAALRESAGSSEEFYQWRREIENFARRPQTFAKLSGLRLAGNEFSVANVRTVWEVALEAFGPQRLMFGGDWPFSTLGNYAQTTEVLAELIAELSVDEQQAIWAGTARRAYRRA</sequence>
<evidence type="ECO:0000259" key="2">
    <source>
        <dbReference type="Pfam" id="PF04909"/>
    </source>
</evidence>
<dbReference type="Gene3D" id="3.20.20.140">
    <property type="entry name" value="Metal-dependent hydrolases"/>
    <property type="match status" value="1"/>
</dbReference>
<dbReference type="HOGENOM" id="CLU_044590_3_0_11"/>
<dbReference type="InterPro" id="IPR032466">
    <property type="entry name" value="Metal_Hydrolase"/>
</dbReference>
<evidence type="ECO:0000313" key="3">
    <source>
        <dbReference type="EMBL" id="AJT43109.1"/>
    </source>
</evidence>